<dbReference type="InParanoid" id="G2Y670"/>
<dbReference type="EMBL" id="FQ790291">
    <property type="protein sequence ID" value="CCD48122.1"/>
    <property type="molecule type" value="Genomic_DNA"/>
</dbReference>
<accession>G2Y670</accession>
<dbReference type="Proteomes" id="UP000008177">
    <property type="component" value="Unplaced contigs"/>
</dbReference>
<gene>
    <name evidence="1" type="ORF">BofuT4_uP111350.1</name>
</gene>
<protein>
    <submittedName>
        <fullName evidence="1">Uncharacterized protein</fullName>
    </submittedName>
</protein>
<proteinExistence type="predicted"/>
<evidence type="ECO:0000313" key="1">
    <source>
        <dbReference type="EMBL" id="CCD48122.1"/>
    </source>
</evidence>
<name>G2Y670_BOTF4</name>
<dbReference type="HOGENOM" id="CLU_2399419_0_0_1"/>
<evidence type="ECO:0000313" key="2">
    <source>
        <dbReference type="Proteomes" id="UP000008177"/>
    </source>
</evidence>
<dbReference type="AlphaFoldDB" id="G2Y670"/>
<reference evidence="2" key="1">
    <citation type="journal article" date="2011" name="PLoS Genet.">
        <title>Genomic analysis of the necrotrophic fungal pathogens Sclerotinia sclerotiorum and Botrytis cinerea.</title>
        <authorList>
            <person name="Amselem J."/>
            <person name="Cuomo C.A."/>
            <person name="van Kan J.A."/>
            <person name="Viaud M."/>
            <person name="Benito E.P."/>
            <person name="Couloux A."/>
            <person name="Coutinho P.M."/>
            <person name="de Vries R.P."/>
            <person name="Dyer P.S."/>
            <person name="Fillinger S."/>
            <person name="Fournier E."/>
            <person name="Gout L."/>
            <person name="Hahn M."/>
            <person name="Kohn L."/>
            <person name="Lapalu N."/>
            <person name="Plummer K.M."/>
            <person name="Pradier J.M."/>
            <person name="Quevillon E."/>
            <person name="Sharon A."/>
            <person name="Simon A."/>
            <person name="ten Have A."/>
            <person name="Tudzynski B."/>
            <person name="Tudzynski P."/>
            <person name="Wincker P."/>
            <person name="Andrew M."/>
            <person name="Anthouard V."/>
            <person name="Beever R.E."/>
            <person name="Beffa R."/>
            <person name="Benoit I."/>
            <person name="Bouzid O."/>
            <person name="Brault B."/>
            <person name="Chen Z."/>
            <person name="Choquer M."/>
            <person name="Collemare J."/>
            <person name="Cotton P."/>
            <person name="Danchin E.G."/>
            <person name="Da Silva C."/>
            <person name="Gautier A."/>
            <person name="Giraud C."/>
            <person name="Giraud T."/>
            <person name="Gonzalez C."/>
            <person name="Grossetete S."/>
            <person name="Guldener U."/>
            <person name="Henrissat B."/>
            <person name="Howlett B.J."/>
            <person name="Kodira C."/>
            <person name="Kretschmer M."/>
            <person name="Lappartient A."/>
            <person name="Leroch M."/>
            <person name="Levis C."/>
            <person name="Mauceli E."/>
            <person name="Neuveglise C."/>
            <person name="Oeser B."/>
            <person name="Pearson M."/>
            <person name="Poulain J."/>
            <person name="Poussereau N."/>
            <person name="Quesneville H."/>
            <person name="Rascle C."/>
            <person name="Schumacher J."/>
            <person name="Segurens B."/>
            <person name="Sexton A."/>
            <person name="Silva E."/>
            <person name="Sirven C."/>
            <person name="Soanes D.M."/>
            <person name="Talbot N.J."/>
            <person name="Templeton M."/>
            <person name="Yandava C."/>
            <person name="Yarden O."/>
            <person name="Zeng Q."/>
            <person name="Rollins J.A."/>
            <person name="Lebrun M.H."/>
            <person name="Dickman M."/>
        </authorList>
    </citation>
    <scope>NUCLEOTIDE SEQUENCE [LARGE SCALE GENOMIC DNA]</scope>
    <source>
        <strain evidence="2">T4</strain>
    </source>
</reference>
<organism evidence="1 2">
    <name type="scientific">Botryotinia fuckeliana (strain T4)</name>
    <name type="common">Noble rot fungus</name>
    <name type="synonym">Botrytis cinerea</name>
    <dbReference type="NCBI Taxonomy" id="999810"/>
    <lineage>
        <taxon>Eukaryota</taxon>
        <taxon>Fungi</taxon>
        <taxon>Dikarya</taxon>
        <taxon>Ascomycota</taxon>
        <taxon>Pezizomycotina</taxon>
        <taxon>Leotiomycetes</taxon>
        <taxon>Helotiales</taxon>
        <taxon>Sclerotiniaceae</taxon>
        <taxon>Botrytis</taxon>
    </lineage>
</organism>
<sequence>MILNPRSLHVNTFIYLCSDSVVPMFRIKTNRLGRVLHHIQTSSFNTNKNNSSNNTHRYILYESNWNNQSVNQQNFTYILKLATHVVYILSIII</sequence>